<dbReference type="InterPro" id="IPR035979">
    <property type="entry name" value="RBD_domain_sf"/>
</dbReference>
<accession>A0A168L1U7</accession>
<dbReference type="SUPFAM" id="SSF54928">
    <property type="entry name" value="RNA-binding domain, RBD"/>
    <property type="match status" value="1"/>
</dbReference>
<evidence type="ECO:0000256" key="1">
    <source>
        <dbReference type="ARBA" id="ARBA00022884"/>
    </source>
</evidence>
<dbReference type="PROSITE" id="PS50102">
    <property type="entry name" value="RRM"/>
    <property type="match status" value="1"/>
</dbReference>
<dbReference type="OrthoDB" id="1749473at2759"/>
<dbReference type="InterPro" id="IPR000504">
    <property type="entry name" value="RRM_dom"/>
</dbReference>
<dbReference type="Pfam" id="PF00076">
    <property type="entry name" value="RRM_1"/>
    <property type="match status" value="1"/>
</dbReference>
<dbReference type="EMBL" id="LT550481">
    <property type="protein sequence ID" value="SAL95877.1"/>
    <property type="molecule type" value="Genomic_DNA"/>
</dbReference>
<dbReference type="STRING" id="4829.A0A168L1U7"/>
<evidence type="ECO:0000256" key="2">
    <source>
        <dbReference type="PROSITE-ProRule" id="PRU00176"/>
    </source>
</evidence>
<evidence type="ECO:0000256" key="3">
    <source>
        <dbReference type="SAM" id="MobiDB-lite"/>
    </source>
</evidence>
<dbReference type="Gene3D" id="3.30.70.330">
    <property type="match status" value="1"/>
</dbReference>
<evidence type="ECO:0000313" key="6">
    <source>
        <dbReference type="Proteomes" id="UP000078561"/>
    </source>
</evidence>
<sequence length="323" mass="35792">MNRQLGSQATSGATDANADYQASAQYATYDSNYYPSGDASGYESYQQGYDGYYQQQGYEGYDYSQYYNDPNYYEGQQADYYQSGAGYAMDGQDASGYNYGYGAEAEGAYEDDPASAAASAAANAAKMNGLSAAQRKKLAYYEYYGEDIPEHSTSGYTRTDASPALGSAAPAVVTATSTVGGKMGKKKGSDKDQHHKKSTVIRHAAGETWEDPSLAEWDPNDFRLFAGDLGNEVTDETLFKAFEKYPGTLKARVVRDKRSGKSRGYGFISFRDANDFVKAWREMNGKYVGNRPIKLRKSTWKDRNAESKFKKEKERSGPYSKRR</sequence>
<dbReference type="AlphaFoldDB" id="A0A168L1U7"/>
<feature type="domain" description="RRM" evidence="4">
    <location>
        <begin position="222"/>
        <end position="300"/>
    </location>
</feature>
<keyword evidence="6" id="KW-1185">Reference proteome</keyword>
<dbReference type="InterPro" id="IPR050825">
    <property type="entry name" value="RBM42_RBP45_47-like"/>
</dbReference>
<dbReference type="Proteomes" id="UP000078561">
    <property type="component" value="Unassembled WGS sequence"/>
</dbReference>
<keyword evidence="1 2" id="KW-0694">RNA-binding</keyword>
<evidence type="ECO:0000259" key="4">
    <source>
        <dbReference type="PROSITE" id="PS50102"/>
    </source>
</evidence>
<dbReference type="PANTHER" id="PTHR47640">
    <property type="entry name" value="TRNA SELENOCYSTEINE 1-ASSOCIATED PROTEIN 1-RELATED-RELATED"/>
    <property type="match status" value="1"/>
</dbReference>
<evidence type="ECO:0000313" key="5">
    <source>
        <dbReference type="EMBL" id="SAL95877.1"/>
    </source>
</evidence>
<protein>
    <recommendedName>
        <fullName evidence="4">RRM domain-containing protein</fullName>
    </recommendedName>
</protein>
<proteinExistence type="predicted"/>
<name>A0A168L1U7_ABSGL</name>
<dbReference type="PANTHER" id="PTHR47640:SF11">
    <property type="entry name" value="RNA-BINDING PROTEIN 42"/>
    <property type="match status" value="1"/>
</dbReference>
<feature type="region of interest" description="Disordered" evidence="3">
    <location>
        <begin position="299"/>
        <end position="323"/>
    </location>
</feature>
<organism evidence="5">
    <name type="scientific">Absidia glauca</name>
    <name type="common">Pin mould</name>
    <dbReference type="NCBI Taxonomy" id="4829"/>
    <lineage>
        <taxon>Eukaryota</taxon>
        <taxon>Fungi</taxon>
        <taxon>Fungi incertae sedis</taxon>
        <taxon>Mucoromycota</taxon>
        <taxon>Mucoromycotina</taxon>
        <taxon>Mucoromycetes</taxon>
        <taxon>Mucorales</taxon>
        <taxon>Cunninghamellaceae</taxon>
        <taxon>Absidia</taxon>
    </lineage>
</organism>
<dbReference type="InterPro" id="IPR012677">
    <property type="entry name" value="Nucleotide-bd_a/b_plait_sf"/>
</dbReference>
<feature type="region of interest" description="Disordered" evidence="3">
    <location>
        <begin position="179"/>
        <end position="198"/>
    </location>
</feature>
<dbReference type="GO" id="GO:0003729">
    <property type="term" value="F:mRNA binding"/>
    <property type="evidence" value="ECO:0007669"/>
    <property type="project" value="InterPro"/>
</dbReference>
<gene>
    <name evidence="5" type="primary">ABSGL_01218.1 scaffold 1223</name>
</gene>
<dbReference type="SMART" id="SM00360">
    <property type="entry name" value="RRM"/>
    <property type="match status" value="1"/>
</dbReference>
<reference evidence="5" key="1">
    <citation type="submission" date="2016-04" db="EMBL/GenBank/DDBJ databases">
        <authorList>
            <person name="Evans L.H."/>
            <person name="Alamgir A."/>
            <person name="Owens N."/>
            <person name="Weber N.D."/>
            <person name="Virtaneva K."/>
            <person name="Barbian K."/>
            <person name="Babar A."/>
            <person name="Rosenke K."/>
        </authorList>
    </citation>
    <scope>NUCLEOTIDE SEQUENCE [LARGE SCALE GENOMIC DNA]</scope>
    <source>
        <strain evidence="5">CBS 101.48</strain>
    </source>
</reference>
<dbReference type="InParanoid" id="A0A168L1U7"/>
<dbReference type="InterPro" id="IPR034215">
    <property type="entry name" value="RBM42_RRM"/>
</dbReference>
<feature type="compositionally biased region" description="Basic and acidic residues" evidence="3">
    <location>
        <begin position="299"/>
        <end position="316"/>
    </location>
</feature>
<dbReference type="CDD" id="cd12383">
    <property type="entry name" value="RRM_RBM42"/>
    <property type="match status" value="1"/>
</dbReference>